<evidence type="ECO:0000313" key="10">
    <source>
        <dbReference type="Proteomes" id="UP000259864"/>
    </source>
</evidence>
<dbReference type="KEGG" id="mala:NCTC10135_00289"/>
<accession>A0A3B0NZG8</accession>
<dbReference type="GO" id="GO:0005829">
    <property type="term" value="C:cytosol"/>
    <property type="evidence" value="ECO:0007669"/>
    <property type="project" value="TreeGrafter"/>
</dbReference>
<evidence type="ECO:0000256" key="1">
    <source>
        <dbReference type="ARBA" id="ARBA00006887"/>
    </source>
</evidence>
<protein>
    <submittedName>
        <fullName evidence="9">Isoleucine--tRNA ligase</fullName>
        <ecNumber evidence="9">6.1.1.5</ecNumber>
    </submittedName>
</protein>
<dbReference type="InterPro" id="IPR002300">
    <property type="entry name" value="aa-tRNA-synth_Ia"/>
</dbReference>
<dbReference type="GO" id="GO:0004822">
    <property type="term" value="F:isoleucine-tRNA ligase activity"/>
    <property type="evidence" value="ECO:0007669"/>
    <property type="project" value="UniProtKB-EC"/>
</dbReference>
<evidence type="ECO:0000256" key="6">
    <source>
        <dbReference type="ARBA" id="ARBA00023146"/>
    </source>
</evidence>
<evidence type="ECO:0000313" key="9">
    <source>
        <dbReference type="EMBL" id="SYV89789.1"/>
    </source>
</evidence>
<dbReference type="Proteomes" id="UP000259864">
    <property type="component" value="Chromosome 1"/>
</dbReference>
<keyword evidence="4" id="KW-0067">ATP-binding</keyword>
<dbReference type="Gene3D" id="3.40.50.620">
    <property type="entry name" value="HUPs"/>
    <property type="match status" value="1"/>
</dbReference>
<dbReference type="GO" id="GO:0005524">
    <property type="term" value="F:ATP binding"/>
    <property type="evidence" value="ECO:0007669"/>
    <property type="project" value="UniProtKB-KW"/>
</dbReference>
<organism evidence="9 10">
    <name type="scientific">Metamycoplasma alkalescens</name>
    <dbReference type="NCBI Taxonomy" id="45363"/>
    <lineage>
        <taxon>Bacteria</taxon>
        <taxon>Bacillati</taxon>
        <taxon>Mycoplasmatota</taxon>
        <taxon>Mycoplasmoidales</taxon>
        <taxon>Metamycoplasmataceae</taxon>
        <taxon>Metamycoplasma</taxon>
    </lineage>
</organism>
<dbReference type="PANTHER" id="PTHR42765:SF1">
    <property type="entry name" value="ISOLEUCINE--TRNA LIGASE, MITOCHONDRIAL"/>
    <property type="match status" value="1"/>
</dbReference>
<evidence type="ECO:0000256" key="4">
    <source>
        <dbReference type="ARBA" id="ARBA00022840"/>
    </source>
</evidence>
<dbReference type="PANTHER" id="PTHR42765">
    <property type="entry name" value="SOLEUCYL-TRNA SYNTHETASE"/>
    <property type="match status" value="1"/>
</dbReference>
<dbReference type="AlphaFoldDB" id="A0A3B0NZG8"/>
<keyword evidence="2 9" id="KW-0436">Ligase</keyword>
<feature type="domain" description="Aminoacyl-tRNA synthetase class Ia" evidence="8">
    <location>
        <begin position="3"/>
        <end position="113"/>
    </location>
</feature>
<dbReference type="STRING" id="1188234.MALK_2050"/>
<evidence type="ECO:0000256" key="3">
    <source>
        <dbReference type="ARBA" id="ARBA00022741"/>
    </source>
</evidence>
<dbReference type="InterPro" id="IPR050081">
    <property type="entry name" value="Ile-tRNA_ligase"/>
</dbReference>
<sequence>MPIEHKMLVEKKMNAKDFSIPELRNACAKYALSQIEKQKEQFKKLSMLTDFKEIYVTLDKKFEAQQLRLFKKMIFDGLIYKDLKPIYWSPSSQSALAEAEVEYADHISPSLFVSFKIVFGNKIIQENENLIIW</sequence>
<dbReference type="SUPFAM" id="SSF52374">
    <property type="entry name" value="Nucleotidylyl transferase"/>
    <property type="match status" value="1"/>
</dbReference>
<dbReference type="EMBL" id="LS991949">
    <property type="protein sequence ID" value="SYV89789.1"/>
    <property type="molecule type" value="Genomic_DNA"/>
</dbReference>
<comment type="catalytic activity">
    <reaction evidence="7">
        <text>tRNA(Ile) + L-isoleucine + ATP = L-isoleucyl-tRNA(Ile) + AMP + diphosphate</text>
        <dbReference type="Rhea" id="RHEA:11060"/>
        <dbReference type="Rhea" id="RHEA-COMP:9666"/>
        <dbReference type="Rhea" id="RHEA-COMP:9695"/>
        <dbReference type="ChEBI" id="CHEBI:30616"/>
        <dbReference type="ChEBI" id="CHEBI:33019"/>
        <dbReference type="ChEBI" id="CHEBI:58045"/>
        <dbReference type="ChEBI" id="CHEBI:78442"/>
        <dbReference type="ChEBI" id="CHEBI:78528"/>
        <dbReference type="ChEBI" id="CHEBI:456215"/>
        <dbReference type="EC" id="6.1.1.5"/>
    </reaction>
</comment>
<dbReference type="InterPro" id="IPR014729">
    <property type="entry name" value="Rossmann-like_a/b/a_fold"/>
</dbReference>
<dbReference type="EC" id="6.1.1.5" evidence="9"/>
<reference evidence="10" key="1">
    <citation type="submission" date="2018-06" db="EMBL/GenBank/DDBJ databases">
        <authorList>
            <consortium name="Pathogen Informatics"/>
        </authorList>
    </citation>
    <scope>NUCLEOTIDE SEQUENCE [LARGE SCALE GENOMIC DNA]</scope>
    <source>
        <strain evidence="10">NCTC10135</strain>
    </source>
</reference>
<evidence type="ECO:0000256" key="2">
    <source>
        <dbReference type="ARBA" id="ARBA00022598"/>
    </source>
</evidence>
<dbReference type="Pfam" id="PF00133">
    <property type="entry name" value="tRNA-synt_1"/>
    <property type="match status" value="1"/>
</dbReference>
<keyword evidence="6" id="KW-0030">Aminoacyl-tRNA synthetase</keyword>
<evidence type="ECO:0000256" key="5">
    <source>
        <dbReference type="ARBA" id="ARBA00022917"/>
    </source>
</evidence>
<evidence type="ECO:0000256" key="7">
    <source>
        <dbReference type="ARBA" id="ARBA00048359"/>
    </source>
</evidence>
<name>A0A3B0NZG8_9BACT</name>
<feature type="non-terminal residue" evidence="9">
    <location>
        <position position="133"/>
    </location>
</feature>
<gene>
    <name evidence="9" type="primary">ileS_4</name>
    <name evidence="9" type="ORF">NCTC10135_00289</name>
</gene>
<keyword evidence="5" id="KW-0648">Protein biosynthesis</keyword>
<dbReference type="GO" id="GO:0006428">
    <property type="term" value="P:isoleucyl-tRNA aminoacylation"/>
    <property type="evidence" value="ECO:0007669"/>
    <property type="project" value="TreeGrafter"/>
</dbReference>
<comment type="similarity">
    <text evidence="1">Belongs to the class-I aminoacyl-tRNA synthetase family. IleS type 1 subfamily.</text>
</comment>
<proteinExistence type="inferred from homology"/>
<keyword evidence="3" id="KW-0547">Nucleotide-binding</keyword>
<evidence type="ECO:0000259" key="8">
    <source>
        <dbReference type="Pfam" id="PF00133"/>
    </source>
</evidence>